<gene>
    <name evidence="3" type="ORF">SAMN05421835_109132</name>
</gene>
<dbReference type="Proteomes" id="UP000199025">
    <property type="component" value="Unassembled WGS sequence"/>
</dbReference>
<accession>A0A1I3UMK8</accession>
<feature type="region of interest" description="Disordered" evidence="1">
    <location>
        <begin position="489"/>
        <end position="508"/>
    </location>
</feature>
<dbReference type="OrthoDB" id="3797687at2"/>
<evidence type="ECO:0000256" key="1">
    <source>
        <dbReference type="SAM" id="MobiDB-lite"/>
    </source>
</evidence>
<reference evidence="3 4" key="1">
    <citation type="submission" date="2016-10" db="EMBL/GenBank/DDBJ databases">
        <authorList>
            <person name="de Groot N.N."/>
        </authorList>
    </citation>
    <scope>NUCLEOTIDE SEQUENCE [LARGE SCALE GENOMIC DNA]</scope>
    <source>
        <strain evidence="3 4">DSM 44468</strain>
    </source>
</reference>
<organism evidence="3 4">
    <name type="scientific">Amycolatopsis sacchari</name>
    <dbReference type="NCBI Taxonomy" id="115433"/>
    <lineage>
        <taxon>Bacteria</taxon>
        <taxon>Bacillati</taxon>
        <taxon>Actinomycetota</taxon>
        <taxon>Actinomycetes</taxon>
        <taxon>Pseudonocardiales</taxon>
        <taxon>Pseudonocardiaceae</taxon>
        <taxon>Amycolatopsis</taxon>
    </lineage>
</organism>
<keyword evidence="4" id="KW-1185">Reference proteome</keyword>
<keyword evidence="2" id="KW-1133">Transmembrane helix</keyword>
<protein>
    <submittedName>
        <fullName evidence="3">Uncharacterized protein</fullName>
    </submittedName>
</protein>
<keyword evidence="2" id="KW-0472">Membrane</keyword>
<dbReference type="EMBL" id="FORP01000009">
    <property type="protein sequence ID" value="SFJ83969.1"/>
    <property type="molecule type" value="Genomic_DNA"/>
</dbReference>
<name>A0A1I3UMK8_9PSEU</name>
<sequence length="612" mass="66390">MADREFADRLFVPWERLGWEYVEPRPPARSPEADREPTWVEPPQPLPRATPARRSTRLLGCLPLTTLLFLGAGLVYGQTVEVVAATALAVLVLAVVVLRKAVPALRERAKLGRFRQARDAAYDSYLRALDLWRKSIDAHDEAERLRYEAATRWYPLTSWSHADRIDVFGGTGDGWASLLVTLGCSRLATGADILVLDFTEQQVAGALAEFAARRGHEVRQWGLPADWPQWPPLAGLPPDELSELLADAVHTLRRSASTVDGRALSAELLGAVIGRLGGRPTCRRISAGLRVLRRVYDADGVLDDSEVARLTGAIDAFGHTERVQLELQFLTSVLDLLAAVEPEAGAPADEAGLWGPGVTVVTTGGGHRRRKDVLDRVVLHRVVRALRDHRGESRTLVVAGAEDFGRESLDELAREAARAGVRLVLLVARLREELHDLLGGHDSATLLMRLGNAREAAAAAEFVGRGHRFVLNQLTEQVGETFTEGVGGSFSFSEGDSEAETQSASTSAASIPLGRVSITIPSLSGSRSSSITRSRTRTWQETVNWSVAGSSTRGRTMSRVYEFTVEPTTLQSLPATAFVLAEAGPAGRRVVLGDCNPGIVLLDKVAALPRRP</sequence>
<dbReference type="STRING" id="115433.SAMN05421835_109132"/>
<feature type="transmembrane region" description="Helical" evidence="2">
    <location>
        <begin position="58"/>
        <end position="76"/>
    </location>
</feature>
<proteinExistence type="predicted"/>
<evidence type="ECO:0000313" key="3">
    <source>
        <dbReference type="EMBL" id="SFJ83969.1"/>
    </source>
</evidence>
<dbReference type="RefSeq" id="WP_091508739.1">
    <property type="nucleotide sequence ID" value="NZ_FORP01000009.1"/>
</dbReference>
<dbReference type="AlphaFoldDB" id="A0A1I3UMK8"/>
<feature type="region of interest" description="Disordered" evidence="1">
    <location>
        <begin position="25"/>
        <end position="50"/>
    </location>
</feature>
<evidence type="ECO:0000256" key="2">
    <source>
        <dbReference type="SAM" id="Phobius"/>
    </source>
</evidence>
<keyword evidence="2" id="KW-0812">Transmembrane</keyword>
<evidence type="ECO:0000313" key="4">
    <source>
        <dbReference type="Proteomes" id="UP000199025"/>
    </source>
</evidence>